<dbReference type="OrthoDB" id="9797341at2"/>
<evidence type="ECO:0000256" key="2">
    <source>
        <dbReference type="ARBA" id="ARBA00023015"/>
    </source>
</evidence>
<dbReference type="InterPro" id="IPR016032">
    <property type="entry name" value="Sig_transdc_resp-reg_C-effctor"/>
</dbReference>
<dbReference type="InterPro" id="IPR000792">
    <property type="entry name" value="Tscrpt_reg_LuxR_C"/>
</dbReference>
<dbReference type="Proteomes" id="UP000316167">
    <property type="component" value="Unassembled WGS sequence"/>
</dbReference>
<dbReference type="InterPro" id="IPR039420">
    <property type="entry name" value="WalR-like"/>
</dbReference>
<dbReference type="SMART" id="SM00421">
    <property type="entry name" value="HTH_LUXR"/>
    <property type="match status" value="1"/>
</dbReference>
<dbReference type="GO" id="GO:0003677">
    <property type="term" value="F:DNA binding"/>
    <property type="evidence" value="ECO:0007669"/>
    <property type="project" value="UniProtKB-KW"/>
</dbReference>
<feature type="domain" description="Response regulatory" evidence="7">
    <location>
        <begin position="4"/>
        <end position="120"/>
    </location>
</feature>
<dbReference type="PRINTS" id="PR00038">
    <property type="entry name" value="HTHLUXR"/>
</dbReference>
<dbReference type="Gene3D" id="3.40.50.2300">
    <property type="match status" value="1"/>
</dbReference>
<dbReference type="InterPro" id="IPR011006">
    <property type="entry name" value="CheY-like_superfamily"/>
</dbReference>
<gene>
    <name evidence="8" type="ORF">IQ13_2133</name>
</gene>
<dbReference type="PANTHER" id="PTHR43214:SF41">
    <property type="entry name" value="NITRATE_NITRITE RESPONSE REGULATOR PROTEIN NARP"/>
    <property type="match status" value="1"/>
</dbReference>
<dbReference type="SUPFAM" id="SSF52172">
    <property type="entry name" value="CheY-like"/>
    <property type="match status" value="1"/>
</dbReference>
<name>A0A562SIK7_9BACT</name>
<dbReference type="InterPro" id="IPR058245">
    <property type="entry name" value="NreC/VraR/RcsB-like_REC"/>
</dbReference>
<dbReference type="CDD" id="cd17535">
    <property type="entry name" value="REC_NarL-like"/>
    <property type="match status" value="1"/>
</dbReference>
<evidence type="ECO:0000313" key="8">
    <source>
        <dbReference type="EMBL" id="TWI81119.1"/>
    </source>
</evidence>
<feature type="domain" description="HTH luxR-type" evidence="6">
    <location>
        <begin position="146"/>
        <end position="211"/>
    </location>
</feature>
<keyword evidence="4" id="KW-0804">Transcription</keyword>
<evidence type="ECO:0000256" key="1">
    <source>
        <dbReference type="ARBA" id="ARBA00022553"/>
    </source>
</evidence>
<dbReference type="PANTHER" id="PTHR43214">
    <property type="entry name" value="TWO-COMPONENT RESPONSE REGULATOR"/>
    <property type="match status" value="1"/>
</dbReference>
<accession>A0A562SIK7</accession>
<evidence type="ECO:0000259" key="6">
    <source>
        <dbReference type="PROSITE" id="PS50043"/>
    </source>
</evidence>
<dbReference type="PROSITE" id="PS50043">
    <property type="entry name" value="HTH_LUXR_2"/>
    <property type="match status" value="1"/>
</dbReference>
<dbReference type="AlphaFoldDB" id="A0A562SIK7"/>
<evidence type="ECO:0000256" key="3">
    <source>
        <dbReference type="ARBA" id="ARBA00023125"/>
    </source>
</evidence>
<dbReference type="SUPFAM" id="SSF46894">
    <property type="entry name" value="C-terminal effector domain of the bipartite response regulators"/>
    <property type="match status" value="1"/>
</dbReference>
<dbReference type="Pfam" id="PF00196">
    <property type="entry name" value="GerE"/>
    <property type="match status" value="1"/>
</dbReference>
<organism evidence="8 9">
    <name type="scientific">Lacibacter cauensis</name>
    <dbReference type="NCBI Taxonomy" id="510947"/>
    <lineage>
        <taxon>Bacteria</taxon>
        <taxon>Pseudomonadati</taxon>
        <taxon>Bacteroidota</taxon>
        <taxon>Chitinophagia</taxon>
        <taxon>Chitinophagales</taxon>
        <taxon>Chitinophagaceae</taxon>
        <taxon>Lacibacter</taxon>
    </lineage>
</organism>
<evidence type="ECO:0000259" key="7">
    <source>
        <dbReference type="PROSITE" id="PS50110"/>
    </source>
</evidence>
<evidence type="ECO:0000256" key="5">
    <source>
        <dbReference type="PROSITE-ProRule" id="PRU00169"/>
    </source>
</evidence>
<dbReference type="GO" id="GO:0006355">
    <property type="term" value="P:regulation of DNA-templated transcription"/>
    <property type="evidence" value="ECO:0007669"/>
    <property type="project" value="InterPro"/>
</dbReference>
<dbReference type="InterPro" id="IPR001789">
    <property type="entry name" value="Sig_transdc_resp-reg_receiver"/>
</dbReference>
<comment type="caution">
    <text evidence="8">The sequence shown here is derived from an EMBL/GenBank/DDBJ whole genome shotgun (WGS) entry which is preliminary data.</text>
</comment>
<sequence>MAISILIAEDHVLIAEMWNAVLGRSKDYKIVAKTSSKGDTVAEATLHKPDVILLDIVLSDGSGLDIIPQIKQVSPQTKLLAVSAHTDFPTVKQAFAAGVFGYITKTSPLNEMMAAINDVVAGRSYRCREVQELISGIFFSDSSENVEAATKYLTKKEKKVAYLFYKGMSAREIADQLDLSSKTIDTHRYNIYQKLQIKKSVQLIKYIDANQHLFTEVMD</sequence>
<feature type="modified residue" description="4-aspartylphosphate" evidence="5">
    <location>
        <position position="55"/>
    </location>
</feature>
<dbReference type="PROSITE" id="PS50110">
    <property type="entry name" value="RESPONSE_REGULATORY"/>
    <property type="match status" value="1"/>
</dbReference>
<dbReference type="RefSeq" id="WP_144886327.1">
    <property type="nucleotide sequence ID" value="NZ_VLLE01000004.1"/>
</dbReference>
<keyword evidence="1 5" id="KW-0597">Phosphoprotein</keyword>
<dbReference type="SMART" id="SM00448">
    <property type="entry name" value="REC"/>
    <property type="match status" value="1"/>
</dbReference>
<keyword evidence="3" id="KW-0238">DNA-binding</keyword>
<keyword evidence="2" id="KW-0805">Transcription regulation</keyword>
<dbReference type="PROSITE" id="PS00622">
    <property type="entry name" value="HTH_LUXR_1"/>
    <property type="match status" value="1"/>
</dbReference>
<proteinExistence type="predicted"/>
<dbReference type="CDD" id="cd06170">
    <property type="entry name" value="LuxR_C_like"/>
    <property type="match status" value="1"/>
</dbReference>
<dbReference type="GO" id="GO:0000160">
    <property type="term" value="P:phosphorelay signal transduction system"/>
    <property type="evidence" value="ECO:0007669"/>
    <property type="project" value="InterPro"/>
</dbReference>
<evidence type="ECO:0000256" key="4">
    <source>
        <dbReference type="ARBA" id="ARBA00023163"/>
    </source>
</evidence>
<dbReference type="EMBL" id="VLLE01000004">
    <property type="protein sequence ID" value="TWI81119.1"/>
    <property type="molecule type" value="Genomic_DNA"/>
</dbReference>
<reference evidence="8 9" key="1">
    <citation type="journal article" date="2015" name="Stand. Genomic Sci.">
        <title>Genomic Encyclopedia of Bacterial and Archaeal Type Strains, Phase III: the genomes of soil and plant-associated and newly described type strains.</title>
        <authorList>
            <person name="Whitman W.B."/>
            <person name="Woyke T."/>
            <person name="Klenk H.P."/>
            <person name="Zhou Y."/>
            <person name="Lilburn T.G."/>
            <person name="Beck B.J."/>
            <person name="De Vos P."/>
            <person name="Vandamme P."/>
            <person name="Eisen J.A."/>
            <person name="Garrity G."/>
            <person name="Hugenholtz P."/>
            <person name="Kyrpides N.C."/>
        </authorList>
    </citation>
    <scope>NUCLEOTIDE SEQUENCE [LARGE SCALE GENOMIC DNA]</scope>
    <source>
        <strain evidence="8 9">CGMCC 1.7271</strain>
    </source>
</reference>
<keyword evidence="9" id="KW-1185">Reference proteome</keyword>
<evidence type="ECO:0000313" key="9">
    <source>
        <dbReference type="Proteomes" id="UP000316167"/>
    </source>
</evidence>
<protein>
    <submittedName>
        <fullName evidence="8">LuxR family two component transcriptional regulator</fullName>
    </submittedName>
</protein>
<dbReference type="Pfam" id="PF00072">
    <property type="entry name" value="Response_reg"/>
    <property type="match status" value="1"/>
</dbReference>